<evidence type="ECO:0000313" key="2">
    <source>
        <dbReference type="EMBL" id="KAB0506987.1"/>
    </source>
</evidence>
<dbReference type="CDD" id="cd20708">
    <property type="entry name" value="MIX_IV"/>
    <property type="match status" value="1"/>
</dbReference>
<proteinExistence type="predicted"/>
<dbReference type="AlphaFoldDB" id="A0A7V7P6N5"/>
<gene>
    <name evidence="2" type="ORF">F7R14_03695</name>
</gene>
<dbReference type="EMBL" id="VZPO01000002">
    <property type="protein sequence ID" value="KAB0506987.1"/>
    <property type="molecule type" value="Genomic_DNA"/>
</dbReference>
<name>A0A7V7P6N5_9PSED</name>
<organism evidence="2 3">
    <name type="scientific">Pseudomonas lini</name>
    <dbReference type="NCBI Taxonomy" id="163011"/>
    <lineage>
        <taxon>Bacteria</taxon>
        <taxon>Pseudomonadati</taxon>
        <taxon>Pseudomonadota</taxon>
        <taxon>Gammaproteobacteria</taxon>
        <taxon>Pseudomonadales</taxon>
        <taxon>Pseudomonadaceae</taxon>
        <taxon>Pseudomonas</taxon>
    </lineage>
</organism>
<evidence type="ECO:0000313" key="3">
    <source>
        <dbReference type="Proteomes" id="UP000434925"/>
    </source>
</evidence>
<comment type="caution">
    <text evidence="2">The sequence shown here is derived from an EMBL/GenBank/DDBJ whole genome shotgun (WGS) entry which is preliminary data.</text>
</comment>
<sequence>MTSPANLAAAAASKSPIGSLGACPLRQTHVQLLPLRYGLVEKPLDPSAELKLPYALTTRPLGIRMLRDGWLYVIDSVTGHLHEYQVLDGLVSALLHKGAKVDSDQRTPIEERPALVFSRRSTLHVTFAEVQWTAAKCAQVLDSRDEREHFMQAVDLGPVHCQTGGEHLLTVAQGKQWLAEIATVLVRQAQATQERSDLQAESPDAVLLPTVHVSDAPAHEREPYLWEQPRRFREAHIGEFLGRV</sequence>
<protein>
    <recommendedName>
        <fullName evidence="1">Toxin VasX N-terminal region domain-containing protein</fullName>
    </recommendedName>
</protein>
<feature type="non-terminal residue" evidence="2">
    <location>
        <position position="244"/>
    </location>
</feature>
<evidence type="ECO:0000259" key="1">
    <source>
        <dbReference type="Pfam" id="PF20249"/>
    </source>
</evidence>
<dbReference type="Proteomes" id="UP000434925">
    <property type="component" value="Unassembled WGS sequence"/>
</dbReference>
<reference evidence="2 3" key="1">
    <citation type="submission" date="2019-09" db="EMBL/GenBank/DDBJ databases">
        <title>Draft genome sequences of 48 bacterial type strains from the CCUG.</title>
        <authorList>
            <person name="Tunovic T."/>
            <person name="Pineiro-Iglesias B."/>
            <person name="Unosson C."/>
            <person name="Inganas E."/>
            <person name="Ohlen M."/>
            <person name="Cardew S."/>
            <person name="Jensie-Markopoulos S."/>
            <person name="Salva-Serra F."/>
            <person name="Jaen-Luchoro D."/>
            <person name="Karlsson R."/>
            <person name="Svensson-Stadler L."/>
            <person name="Chun J."/>
            <person name="Moore E."/>
        </authorList>
    </citation>
    <scope>NUCLEOTIDE SEQUENCE [LARGE SCALE GENOMIC DNA]</scope>
    <source>
        <strain evidence="2 3">CCUG 51522</strain>
    </source>
</reference>
<dbReference type="RefSeq" id="WP_048397883.1">
    <property type="nucleotide sequence ID" value="NZ_JYLB01000017.1"/>
</dbReference>
<feature type="domain" description="Toxin VasX N-terminal region" evidence="1">
    <location>
        <begin position="23"/>
        <end position="160"/>
    </location>
</feature>
<accession>A0A7V7P6N5</accession>
<dbReference type="Pfam" id="PF20249">
    <property type="entry name" value="VasX_N"/>
    <property type="match status" value="1"/>
</dbReference>
<dbReference type="InterPro" id="IPR046864">
    <property type="entry name" value="VasX_N"/>
</dbReference>